<evidence type="ECO:0000313" key="4">
    <source>
        <dbReference type="Proteomes" id="UP001485043"/>
    </source>
</evidence>
<dbReference type="InterPro" id="IPR000868">
    <property type="entry name" value="Isochorismatase-like_dom"/>
</dbReference>
<dbReference type="SUPFAM" id="SSF52499">
    <property type="entry name" value="Isochorismatase-like hydrolases"/>
    <property type="match status" value="1"/>
</dbReference>
<sequence>MPTSILQSSNRVAVCNQVVLVGIEAHVCVTQTALELMEDGYEVHVVTDAVSSSRLGDRATAIQRMMQSGAFAVTSEMVMFQLCESAKHPNFKSISALAKEPRPDMLPAVGDASKL</sequence>
<gene>
    <name evidence="3" type="ORF">WJX84_006114</name>
</gene>
<dbReference type="EMBL" id="JALJOV010001752">
    <property type="protein sequence ID" value="KAK9841913.1"/>
    <property type="molecule type" value="Genomic_DNA"/>
</dbReference>
<name>A0AAW1S6K8_9CHLO</name>
<evidence type="ECO:0000313" key="3">
    <source>
        <dbReference type="EMBL" id="KAK9841913.1"/>
    </source>
</evidence>
<dbReference type="Proteomes" id="UP001485043">
    <property type="component" value="Unassembled WGS sequence"/>
</dbReference>
<evidence type="ECO:0000256" key="1">
    <source>
        <dbReference type="ARBA" id="ARBA00006336"/>
    </source>
</evidence>
<keyword evidence="4" id="KW-1185">Reference proteome</keyword>
<dbReference type="InterPro" id="IPR050993">
    <property type="entry name" value="Isochorismatase_domain"/>
</dbReference>
<dbReference type="PANTHER" id="PTHR14119:SF3">
    <property type="entry name" value="ISOCHORISMATASE DOMAIN-CONTAINING PROTEIN 2"/>
    <property type="match status" value="1"/>
</dbReference>
<dbReference type="InterPro" id="IPR036380">
    <property type="entry name" value="Isochorismatase-like_sf"/>
</dbReference>
<feature type="domain" description="Isochorismatase-like" evidence="2">
    <location>
        <begin position="16"/>
        <end position="76"/>
    </location>
</feature>
<organism evidence="3 4">
    <name type="scientific">Apatococcus fuscideae</name>
    <dbReference type="NCBI Taxonomy" id="2026836"/>
    <lineage>
        <taxon>Eukaryota</taxon>
        <taxon>Viridiplantae</taxon>
        <taxon>Chlorophyta</taxon>
        <taxon>core chlorophytes</taxon>
        <taxon>Trebouxiophyceae</taxon>
        <taxon>Chlorellales</taxon>
        <taxon>Chlorellaceae</taxon>
        <taxon>Apatococcus</taxon>
    </lineage>
</organism>
<protein>
    <recommendedName>
        <fullName evidence="2">Isochorismatase-like domain-containing protein</fullName>
    </recommendedName>
</protein>
<comment type="similarity">
    <text evidence="1">Belongs to the isochorismatase family.</text>
</comment>
<dbReference type="AlphaFoldDB" id="A0AAW1S6K8"/>
<reference evidence="3 4" key="1">
    <citation type="journal article" date="2024" name="Nat. Commun.">
        <title>Phylogenomics reveals the evolutionary origins of lichenization in chlorophyte algae.</title>
        <authorList>
            <person name="Puginier C."/>
            <person name="Libourel C."/>
            <person name="Otte J."/>
            <person name="Skaloud P."/>
            <person name="Haon M."/>
            <person name="Grisel S."/>
            <person name="Petersen M."/>
            <person name="Berrin J.G."/>
            <person name="Delaux P.M."/>
            <person name="Dal Grande F."/>
            <person name="Keller J."/>
        </authorList>
    </citation>
    <scope>NUCLEOTIDE SEQUENCE [LARGE SCALE GENOMIC DNA]</scope>
    <source>
        <strain evidence="3 4">SAG 2523</strain>
    </source>
</reference>
<evidence type="ECO:0000259" key="2">
    <source>
        <dbReference type="Pfam" id="PF00857"/>
    </source>
</evidence>
<dbReference type="Gene3D" id="3.40.50.850">
    <property type="entry name" value="Isochorismatase-like"/>
    <property type="match status" value="1"/>
</dbReference>
<accession>A0AAW1S6K8</accession>
<dbReference type="PANTHER" id="PTHR14119">
    <property type="entry name" value="HYDROLASE"/>
    <property type="match status" value="1"/>
</dbReference>
<comment type="caution">
    <text evidence="3">The sequence shown here is derived from an EMBL/GenBank/DDBJ whole genome shotgun (WGS) entry which is preliminary data.</text>
</comment>
<dbReference type="Pfam" id="PF00857">
    <property type="entry name" value="Isochorismatase"/>
    <property type="match status" value="1"/>
</dbReference>
<proteinExistence type="inferred from homology"/>